<feature type="transmembrane region" description="Helical" evidence="5">
    <location>
        <begin position="56"/>
        <end position="75"/>
    </location>
</feature>
<dbReference type="SMART" id="SM00327">
    <property type="entry name" value="VWA"/>
    <property type="match status" value="1"/>
</dbReference>
<feature type="transmembrane region" description="Helical" evidence="5">
    <location>
        <begin position="12"/>
        <end position="29"/>
    </location>
</feature>
<sequence length="348" mass="39080">MEIQYGNPFALNWLWLALACVVVIVWTAVRMRTKLRRFATANFSSQLLPPHHRLRIAVRTVLLLLTFLFLTIALVDIRWGKVWREVPQKGIEVMFVVDVSRSMLAEDATPNRLSRAKQQINDMLDVMAGDRVGLVVFAGEVRQVVPMTNHYDDFRRSLKEVGTHSIRRGGSRLGDAIRVASKGFLSKTNDHKAMVILTDGEDQESEPLKVAKQVHQDQGVRIFTIGLGNMSEGARIPAGTNGDSNYVTYDGQQVWSKLDGAILQAVATETNGAFIPAETKQVDMASVYHQYVAKVEQQRFETAKINQYEARFQWFVGLALISFLCEAFMTYWLPTSSDDPMQAGGQAI</sequence>
<accession>A0ABP9VQG3</accession>
<keyword evidence="3 5" id="KW-1133">Transmembrane helix</keyword>
<dbReference type="RefSeq" id="WP_345683767.1">
    <property type="nucleotide sequence ID" value="NZ_BAABRO010000004.1"/>
</dbReference>
<evidence type="ECO:0000256" key="3">
    <source>
        <dbReference type="ARBA" id="ARBA00022989"/>
    </source>
</evidence>
<reference evidence="7 8" key="1">
    <citation type="submission" date="2024-02" db="EMBL/GenBank/DDBJ databases">
        <title>Rhodopirellula caenicola NBRC 110016.</title>
        <authorList>
            <person name="Ichikawa N."/>
            <person name="Katano-Makiyama Y."/>
            <person name="Hidaka K."/>
        </authorList>
    </citation>
    <scope>NUCLEOTIDE SEQUENCE [LARGE SCALE GENOMIC DNA]</scope>
    <source>
        <strain evidence="7 8">NBRC 110016</strain>
    </source>
</reference>
<dbReference type="PANTHER" id="PTHR22550:SF5">
    <property type="entry name" value="LEUCINE ZIPPER PROTEIN 4"/>
    <property type="match status" value="1"/>
</dbReference>
<evidence type="ECO:0000313" key="7">
    <source>
        <dbReference type="EMBL" id="GAA5506860.1"/>
    </source>
</evidence>
<keyword evidence="2 5" id="KW-0812">Transmembrane</keyword>
<dbReference type="Gene3D" id="3.40.50.410">
    <property type="entry name" value="von Willebrand factor, type A domain"/>
    <property type="match status" value="1"/>
</dbReference>
<dbReference type="Pfam" id="PF13519">
    <property type="entry name" value="VWA_2"/>
    <property type="match status" value="1"/>
</dbReference>
<dbReference type="InterPro" id="IPR002035">
    <property type="entry name" value="VWF_A"/>
</dbReference>
<protein>
    <recommendedName>
        <fullName evidence="6">VWFA domain-containing protein</fullName>
    </recommendedName>
</protein>
<evidence type="ECO:0000256" key="5">
    <source>
        <dbReference type="SAM" id="Phobius"/>
    </source>
</evidence>
<keyword evidence="4 5" id="KW-0472">Membrane</keyword>
<dbReference type="InterPro" id="IPR036465">
    <property type="entry name" value="vWFA_dom_sf"/>
</dbReference>
<evidence type="ECO:0000256" key="2">
    <source>
        <dbReference type="ARBA" id="ARBA00022692"/>
    </source>
</evidence>
<dbReference type="Proteomes" id="UP001416858">
    <property type="component" value="Unassembled WGS sequence"/>
</dbReference>
<comment type="caution">
    <text evidence="7">The sequence shown here is derived from an EMBL/GenBank/DDBJ whole genome shotgun (WGS) entry which is preliminary data.</text>
</comment>
<keyword evidence="8" id="KW-1185">Reference proteome</keyword>
<dbReference type="PROSITE" id="PS50234">
    <property type="entry name" value="VWFA"/>
    <property type="match status" value="1"/>
</dbReference>
<dbReference type="EMBL" id="BAABRO010000004">
    <property type="protein sequence ID" value="GAA5506860.1"/>
    <property type="molecule type" value="Genomic_DNA"/>
</dbReference>
<evidence type="ECO:0000259" key="6">
    <source>
        <dbReference type="PROSITE" id="PS50234"/>
    </source>
</evidence>
<evidence type="ECO:0000313" key="8">
    <source>
        <dbReference type="Proteomes" id="UP001416858"/>
    </source>
</evidence>
<keyword evidence="1" id="KW-1003">Cell membrane</keyword>
<evidence type="ECO:0000256" key="1">
    <source>
        <dbReference type="ARBA" id="ARBA00022475"/>
    </source>
</evidence>
<dbReference type="InterPro" id="IPR050768">
    <property type="entry name" value="UPF0353/GerABKA_families"/>
</dbReference>
<proteinExistence type="predicted"/>
<gene>
    <name evidence="7" type="ORF">Rcae01_02313</name>
</gene>
<evidence type="ECO:0000256" key="4">
    <source>
        <dbReference type="ARBA" id="ARBA00023136"/>
    </source>
</evidence>
<organism evidence="7 8">
    <name type="scientific">Novipirellula caenicola</name>
    <dbReference type="NCBI Taxonomy" id="1536901"/>
    <lineage>
        <taxon>Bacteria</taxon>
        <taxon>Pseudomonadati</taxon>
        <taxon>Planctomycetota</taxon>
        <taxon>Planctomycetia</taxon>
        <taxon>Pirellulales</taxon>
        <taxon>Pirellulaceae</taxon>
        <taxon>Novipirellula</taxon>
    </lineage>
</organism>
<feature type="transmembrane region" description="Helical" evidence="5">
    <location>
        <begin position="312"/>
        <end position="333"/>
    </location>
</feature>
<name>A0ABP9VQG3_9BACT</name>
<dbReference type="PANTHER" id="PTHR22550">
    <property type="entry name" value="SPORE GERMINATION PROTEIN"/>
    <property type="match status" value="1"/>
</dbReference>
<dbReference type="SUPFAM" id="SSF53300">
    <property type="entry name" value="vWA-like"/>
    <property type="match status" value="1"/>
</dbReference>
<feature type="domain" description="VWFA" evidence="6">
    <location>
        <begin position="92"/>
        <end position="266"/>
    </location>
</feature>